<keyword evidence="2" id="KW-1185">Reference proteome</keyword>
<sequence length="97" mass="10563">MLIDSELVPIVHFPSIALLGVNGVMEMEEIDPSDIVFLHKSMVIHFLFVTPEPIRDFPWEYPATRETPTSASVLKLFPFVTGLGDVDSPAAASGGAH</sequence>
<name>A0A4C1ZEC7_EUMVA</name>
<comment type="caution">
    <text evidence="1">The sequence shown here is derived from an EMBL/GenBank/DDBJ whole genome shotgun (WGS) entry which is preliminary data.</text>
</comment>
<accession>A0A4C1ZEC7</accession>
<evidence type="ECO:0000313" key="1">
    <source>
        <dbReference type="EMBL" id="GBP84947.1"/>
    </source>
</evidence>
<proteinExistence type="predicted"/>
<dbReference type="AlphaFoldDB" id="A0A4C1ZEC7"/>
<dbReference type="EMBL" id="BGZK01001707">
    <property type="protein sequence ID" value="GBP84947.1"/>
    <property type="molecule type" value="Genomic_DNA"/>
</dbReference>
<reference evidence="1 2" key="1">
    <citation type="journal article" date="2019" name="Commun. Biol.">
        <title>The bagworm genome reveals a unique fibroin gene that provides high tensile strength.</title>
        <authorList>
            <person name="Kono N."/>
            <person name="Nakamura H."/>
            <person name="Ohtoshi R."/>
            <person name="Tomita M."/>
            <person name="Numata K."/>
            <person name="Arakawa K."/>
        </authorList>
    </citation>
    <scope>NUCLEOTIDE SEQUENCE [LARGE SCALE GENOMIC DNA]</scope>
</reference>
<organism evidence="1 2">
    <name type="scientific">Eumeta variegata</name>
    <name type="common">Bagworm moth</name>
    <name type="synonym">Eumeta japonica</name>
    <dbReference type="NCBI Taxonomy" id="151549"/>
    <lineage>
        <taxon>Eukaryota</taxon>
        <taxon>Metazoa</taxon>
        <taxon>Ecdysozoa</taxon>
        <taxon>Arthropoda</taxon>
        <taxon>Hexapoda</taxon>
        <taxon>Insecta</taxon>
        <taxon>Pterygota</taxon>
        <taxon>Neoptera</taxon>
        <taxon>Endopterygota</taxon>
        <taxon>Lepidoptera</taxon>
        <taxon>Glossata</taxon>
        <taxon>Ditrysia</taxon>
        <taxon>Tineoidea</taxon>
        <taxon>Psychidae</taxon>
        <taxon>Oiketicinae</taxon>
        <taxon>Eumeta</taxon>
    </lineage>
</organism>
<protein>
    <submittedName>
        <fullName evidence="1">Uncharacterized protein</fullName>
    </submittedName>
</protein>
<evidence type="ECO:0000313" key="2">
    <source>
        <dbReference type="Proteomes" id="UP000299102"/>
    </source>
</evidence>
<dbReference type="Proteomes" id="UP000299102">
    <property type="component" value="Unassembled WGS sequence"/>
</dbReference>
<gene>
    <name evidence="1" type="ORF">EVAR_90959_1</name>
</gene>